<dbReference type="InterPro" id="IPR037682">
    <property type="entry name" value="TonB_C"/>
</dbReference>
<reference evidence="3" key="1">
    <citation type="journal article" date="2019" name="Int. J. Syst. Evol. Microbiol.">
        <title>The Global Catalogue of Microorganisms (GCM) 10K type strain sequencing project: providing services to taxonomists for standard genome sequencing and annotation.</title>
        <authorList>
            <consortium name="The Broad Institute Genomics Platform"/>
            <consortium name="The Broad Institute Genome Sequencing Center for Infectious Disease"/>
            <person name="Wu L."/>
            <person name="Ma J."/>
        </authorList>
    </citation>
    <scope>NUCLEOTIDE SEQUENCE [LARGE SCALE GENOMIC DNA]</scope>
    <source>
        <strain evidence="3">Q85</strain>
    </source>
</reference>
<evidence type="ECO:0000313" key="3">
    <source>
        <dbReference type="Proteomes" id="UP001597283"/>
    </source>
</evidence>
<dbReference type="Gene3D" id="3.30.2420.10">
    <property type="entry name" value="TonB"/>
    <property type="match status" value="1"/>
</dbReference>
<organism evidence="2 3">
    <name type="scientific">Sphingomonas floccifaciens</name>
    <dbReference type="NCBI Taxonomy" id="1844115"/>
    <lineage>
        <taxon>Bacteria</taxon>
        <taxon>Pseudomonadati</taxon>
        <taxon>Pseudomonadota</taxon>
        <taxon>Alphaproteobacteria</taxon>
        <taxon>Sphingomonadales</taxon>
        <taxon>Sphingomonadaceae</taxon>
        <taxon>Sphingomonas</taxon>
    </lineage>
</organism>
<proteinExistence type="predicted"/>
<evidence type="ECO:0000313" key="2">
    <source>
        <dbReference type="EMBL" id="MFD1788822.1"/>
    </source>
</evidence>
<dbReference type="EMBL" id="JBHUFC010000006">
    <property type="protein sequence ID" value="MFD1788822.1"/>
    <property type="molecule type" value="Genomic_DNA"/>
</dbReference>
<name>A0ABW4NFA5_9SPHN</name>
<dbReference type="SUPFAM" id="SSF74653">
    <property type="entry name" value="TolA/TonB C-terminal domain"/>
    <property type="match status" value="1"/>
</dbReference>
<keyword evidence="3" id="KW-1185">Reference proteome</keyword>
<accession>A0ABW4NFA5</accession>
<dbReference type="Proteomes" id="UP001597283">
    <property type="component" value="Unassembled WGS sequence"/>
</dbReference>
<dbReference type="PROSITE" id="PS52015">
    <property type="entry name" value="TONB_CTD"/>
    <property type="match status" value="1"/>
</dbReference>
<feature type="domain" description="TonB C-terminal" evidence="1">
    <location>
        <begin position="545"/>
        <end position="637"/>
    </location>
</feature>
<sequence>MIAAAMIAQAAQPTVQQAFEAATALQRDKKFAEALAAWEALEKRVAGNRRTLAIIAARKAMPLYKLNRRDESIAAARTALAGLPESDTTLRADRYDTLLLLAAVAKASLDYAGAVSLYAEAGRFADQPGDQLGALLGEAETGIFVAPDRARAALDRADAIMAGKTVAPAVIADFQRQRTLLLLNTGDVAGARKMGLKTVTTLGGLTSRVDLRDVAARSDVAIAALLAGDEEEARRYMAYTGAGRLGDDKALSPGTGITPPDCGGDAGLKPSDVAIVQFSIGEDGSVTASEPVYAAGGGRVALEFARAARRWSWEAEEVKALPPFYRYNVRVELRCSVAFERPSLQAALAGDLAEWLQTKRVTLATGTERLTPAELVTLTSSLPAAGSETIAAVPVLYRLMTNSAVGREETLTYGQRAMAIIDRSDAPPLARLAVALPTLKASSAEAWRTSPLRQRLEVLLTDPRYANDPRARAVLRLELADSNKPGSARSVEMLRAVADDAALPDKDPFKVGALVRLASAEKIAGRPDMARAMFERSGLAASQCALVDKQPQLLRFNGEFPQEARRWGFEGWVQVESDIDAEGRALNTRVVAAYPPFVFSDGGRDLVATARFAKTFRPDGGLGCGGTSTKIRFKLAN</sequence>
<protein>
    <recommendedName>
        <fullName evidence="1">TonB C-terminal domain-containing protein</fullName>
    </recommendedName>
</protein>
<gene>
    <name evidence="2" type="ORF">ACFSC3_14745</name>
</gene>
<comment type="caution">
    <text evidence="2">The sequence shown here is derived from an EMBL/GenBank/DDBJ whole genome shotgun (WGS) entry which is preliminary data.</text>
</comment>
<evidence type="ECO:0000259" key="1">
    <source>
        <dbReference type="PROSITE" id="PS52015"/>
    </source>
</evidence>